<accession>A0ABR3UTS4</accession>
<evidence type="ECO:0000313" key="3">
    <source>
        <dbReference type="Proteomes" id="UP001578633"/>
    </source>
</evidence>
<protein>
    <submittedName>
        <fullName evidence="2">Uncharacterized protein</fullName>
    </submittedName>
</protein>
<evidence type="ECO:0000313" key="2">
    <source>
        <dbReference type="EMBL" id="KAL1799662.1"/>
    </source>
</evidence>
<proteinExistence type="predicted"/>
<reference evidence="2 3" key="1">
    <citation type="submission" date="2024-09" db="EMBL/GenBank/DDBJ databases">
        <title>T2T genomes of carrot and Alternaria dauci and their utility for understanding host-pathogen interaction during carrot leaf blight disease.</title>
        <authorList>
            <person name="Liu W."/>
            <person name="Xu S."/>
            <person name="Ou C."/>
            <person name="Liu X."/>
            <person name="Zhuang F."/>
            <person name="Deng X.W."/>
        </authorList>
    </citation>
    <scope>NUCLEOTIDE SEQUENCE [LARGE SCALE GENOMIC DNA]</scope>
    <source>
        <strain evidence="2 3">A2016</strain>
    </source>
</reference>
<dbReference type="EMBL" id="JBHGVX010000001">
    <property type="protein sequence ID" value="KAL1799662.1"/>
    <property type="molecule type" value="Genomic_DNA"/>
</dbReference>
<feature type="region of interest" description="Disordered" evidence="1">
    <location>
        <begin position="19"/>
        <end position="51"/>
    </location>
</feature>
<organism evidence="2 3">
    <name type="scientific">Alternaria dauci</name>
    <dbReference type="NCBI Taxonomy" id="48095"/>
    <lineage>
        <taxon>Eukaryota</taxon>
        <taxon>Fungi</taxon>
        <taxon>Dikarya</taxon>
        <taxon>Ascomycota</taxon>
        <taxon>Pezizomycotina</taxon>
        <taxon>Dothideomycetes</taxon>
        <taxon>Pleosporomycetidae</taxon>
        <taxon>Pleosporales</taxon>
        <taxon>Pleosporineae</taxon>
        <taxon>Pleosporaceae</taxon>
        <taxon>Alternaria</taxon>
        <taxon>Alternaria sect. Porri</taxon>
    </lineage>
</organism>
<dbReference type="GeneID" id="96080326"/>
<comment type="caution">
    <text evidence="2">The sequence shown here is derived from an EMBL/GenBank/DDBJ whole genome shotgun (WGS) entry which is preliminary data.</text>
</comment>
<gene>
    <name evidence="2" type="ORF">ACET3X_000004</name>
</gene>
<keyword evidence="3" id="KW-1185">Reference proteome</keyword>
<dbReference type="RefSeq" id="XP_069310246.1">
    <property type="nucleotide sequence ID" value="XM_069447689.1"/>
</dbReference>
<sequence>MMTEARGVGQDDLARHLVCTRKQKQTQTSDLRGHGQRRATRPGTVLSHCTSGSRDAVQVTRLEYDCATSHNV</sequence>
<dbReference type="Proteomes" id="UP001578633">
    <property type="component" value="Chromosome 1"/>
</dbReference>
<evidence type="ECO:0000256" key="1">
    <source>
        <dbReference type="SAM" id="MobiDB-lite"/>
    </source>
</evidence>
<name>A0ABR3UTS4_9PLEO</name>